<keyword evidence="2" id="KW-0433">Leucine-rich repeat</keyword>
<dbReference type="PANTHER" id="PTHR24113:SF12">
    <property type="entry name" value="RAN GTPASE-ACTIVATING PROTEIN 1"/>
    <property type="match status" value="1"/>
</dbReference>
<keyword evidence="3" id="KW-0677">Repeat</keyword>
<dbReference type="Pfam" id="PF13516">
    <property type="entry name" value="LRR_6"/>
    <property type="match status" value="7"/>
</dbReference>
<keyword evidence="6" id="KW-1185">Reference proteome</keyword>
<gene>
    <name evidence="5" type="primary">NLRC3</name>
    <name evidence="5" type="ORF">SNAT2548_LOCUS18964</name>
</gene>
<dbReference type="GO" id="GO:0031267">
    <property type="term" value="F:small GTPase binding"/>
    <property type="evidence" value="ECO:0007669"/>
    <property type="project" value="TreeGrafter"/>
</dbReference>
<sequence length="462" mass="48923">MGHAGWGADTLKVIRCNFTTLAADAAAALGRRLVERGTVRSLPKLQFHERLDFPATFSLEVFGMGRLRCLDLCYCELGALGVELSLGANAITARGAVAAVSIATGLRRLDLEINQLGDEGCKLVAQKVLLRVTTTLQHLDLGMNSIGPDGALALASALRKNMALTRLDLGYNRIGSVGAEALAQALMSNTALKVLRLEDNAVGDLGATALVSGATRLQELELAFNQVRAEGAVAVAAALRSPTELRRLGLRGNELRDAGASALAAAISKNCGLQDLSLQSNAIGSAGGSALVQALRGNWRLTALDVTENAITQEAATSIAEMTRQARVVHEEALRPPSSRDLAEGTQRRFPTEWSVRAWLGWISKDGRESDIKTLVSVSHAAAVMAAEAAVLSYDLARLRDLASIYGRRLAPAGRQKEAAKGVYLLNLTPFCIQVTVGKSSKAVQMKDSPSPDKPKATKVDA</sequence>
<dbReference type="Gene3D" id="3.80.10.10">
    <property type="entry name" value="Ribonuclease Inhibitor"/>
    <property type="match status" value="2"/>
</dbReference>
<evidence type="ECO:0000256" key="4">
    <source>
        <dbReference type="SAM" id="MobiDB-lite"/>
    </source>
</evidence>
<dbReference type="EMBL" id="CAJNDS010002160">
    <property type="protein sequence ID" value="CAE7356253.1"/>
    <property type="molecule type" value="Genomic_DNA"/>
</dbReference>
<feature type="compositionally biased region" description="Basic and acidic residues" evidence="4">
    <location>
        <begin position="450"/>
        <end position="462"/>
    </location>
</feature>
<evidence type="ECO:0000313" key="6">
    <source>
        <dbReference type="Proteomes" id="UP000604046"/>
    </source>
</evidence>
<protein>
    <submittedName>
        <fullName evidence="5">NLRC3 protein</fullName>
    </submittedName>
</protein>
<dbReference type="OrthoDB" id="446944at2759"/>
<organism evidence="5 6">
    <name type="scientific">Symbiodinium natans</name>
    <dbReference type="NCBI Taxonomy" id="878477"/>
    <lineage>
        <taxon>Eukaryota</taxon>
        <taxon>Sar</taxon>
        <taxon>Alveolata</taxon>
        <taxon>Dinophyceae</taxon>
        <taxon>Suessiales</taxon>
        <taxon>Symbiodiniaceae</taxon>
        <taxon>Symbiodinium</taxon>
    </lineage>
</organism>
<dbReference type="GO" id="GO:0005096">
    <property type="term" value="F:GTPase activator activity"/>
    <property type="evidence" value="ECO:0007669"/>
    <property type="project" value="UniProtKB-KW"/>
</dbReference>
<feature type="region of interest" description="Disordered" evidence="4">
    <location>
        <begin position="442"/>
        <end position="462"/>
    </location>
</feature>
<accession>A0A812PUX8</accession>
<name>A0A812PUX8_9DINO</name>
<dbReference type="AlphaFoldDB" id="A0A812PUX8"/>
<dbReference type="SUPFAM" id="SSF52047">
    <property type="entry name" value="RNI-like"/>
    <property type="match status" value="1"/>
</dbReference>
<dbReference type="GO" id="GO:0005634">
    <property type="term" value="C:nucleus"/>
    <property type="evidence" value="ECO:0007669"/>
    <property type="project" value="TreeGrafter"/>
</dbReference>
<dbReference type="PANTHER" id="PTHR24113">
    <property type="entry name" value="RAN GTPASE-ACTIVATING PROTEIN 1"/>
    <property type="match status" value="1"/>
</dbReference>
<dbReference type="InterPro" id="IPR027038">
    <property type="entry name" value="RanGap"/>
</dbReference>
<dbReference type="GO" id="GO:0006913">
    <property type="term" value="P:nucleocytoplasmic transport"/>
    <property type="evidence" value="ECO:0007669"/>
    <property type="project" value="TreeGrafter"/>
</dbReference>
<dbReference type="Proteomes" id="UP000604046">
    <property type="component" value="Unassembled WGS sequence"/>
</dbReference>
<evidence type="ECO:0000256" key="1">
    <source>
        <dbReference type="ARBA" id="ARBA00022468"/>
    </source>
</evidence>
<comment type="caution">
    <text evidence="5">The sequence shown here is derived from an EMBL/GenBank/DDBJ whole genome shotgun (WGS) entry which is preliminary data.</text>
</comment>
<dbReference type="GO" id="GO:0048471">
    <property type="term" value="C:perinuclear region of cytoplasm"/>
    <property type="evidence" value="ECO:0007669"/>
    <property type="project" value="TreeGrafter"/>
</dbReference>
<keyword evidence="1" id="KW-0343">GTPase activation</keyword>
<evidence type="ECO:0000256" key="3">
    <source>
        <dbReference type="ARBA" id="ARBA00022737"/>
    </source>
</evidence>
<dbReference type="GO" id="GO:0005829">
    <property type="term" value="C:cytosol"/>
    <property type="evidence" value="ECO:0007669"/>
    <property type="project" value="TreeGrafter"/>
</dbReference>
<dbReference type="InterPro" id="IPR001611">
    <property type="entry name" value="Leu-rich_rpt"/>
</dbReference>
<evidence type="ECO:0000313" key="5">
    <source>
        <dbReference type="EMBL" id="CAE7356253.1"/>
    </source>
</evidence>
<reference evidence="5" key="1">
    <citation type="submission" date="2021-02" db="EMBL/GenBank/DDBJ databases">
        <authorList>
            <person name="Dougan E. K."/>
            <person name="Rhodes N."/>
            <person name="Thang M."/>
            <person name="Chan C."/>
        </authorList>
    </citation>
    <scope>NUCLEOTIDE SEQUENCE</scope>
</reference>
<proteinExistence type="predicted"/>
<dbReference type="SMART" id="SM00368">
    <property type="entry name" value="LRR_RI"/>
    <property type="match status" value="8"/>
</dbReference>
<dbReference type="InterPro" id="IPR032675">
    <property type="entry name" value="LRR_dom_sf"/>
</dbReference>
<evidence type="ECO:0000256" key="2">
    <source>
        <dbReference type="ARBA" id="ARBA00022614"/>
    </source>
</evidence>